<gene>
    <name evidence="4" type="ORF">V22_34910</name>
</gene>
<reference evidence="4 5" key="1">
    <citation type="submission" date="2019-02" db="EMBL/GenBank/DDBJ databases">
        <title>Deep-cultivation of Planctomycetes and their phenomic and genomic characterization uncovers novel biology.</title>
        <authorList>
            <person name="Wiegand S."/>
            <person name="Jogler M."/>
            <person name="Boedeker C."/>
            <person name="Pinto D."/>
            <person name="Vollmers J."/>
            <person name="Rivas-Marin E."/>
            <person name="Kohn T."/>
            <person name="Peeters S.H."/>
            <person name="Heuer A."/>
            <person name="Rast P."/>
            <person name="Oberbeckmann S."/>
            <person name="Bunk B."/>
            <person name="Jeske O."/>
            <person name="Meyerdierks A."/>
            <person name="Storesund J.E."/>
            <person name="Kallscheuer N."/>
            <person name="Luecker S."/>
            <person name="Lage O.M."/>
            <person name="Pohl T."/>
            <person name="Merkel B.J."/>
            <person name="Hornburger P."/>
            <person name="Mueller R.-W."/>
            <person name="Bruemmer F."/>
            <person name="Labrenz M."/>
            <person name="Spormann A.M."/>
            <person name="Op den Camp H."/>
            <person name="Overmann J."/>
            <person name="Amann R."/>
            <person name="Jetten M.S.M."/>
            <person name="Mascher T."/>
            <person name="Medema M.H."/>
            <person name="Devos D.P."/>
            <person name="Kaster A.-K."/>
            <person name="Ovreas L."/>
            <person name="Rohde M."/>
            <person name="Galperin M.Y."/>
            <person name="Jogler C."/>
        </authorList>
    </citation>
    <scope>NUCLEOTIDE SEQUENCE [LARGE SCALE GENOMIC DNA]</scope>
    <source>
        <strain evidence="4 5">V22</strain>
    </source>
</reference>
<accession>A0A517TCY1</accession>
<dbReference type="PANTHER" id="PTHR36453:SF1">
    <property type="entry name" value="RIGHT HANDED BETA HELIX DOMAIN-CONTAINING PROTEIN"/>
    <property type="match status" value="1"/>
</dbReference>
<dbReference type="InterPro" id="IPR012334">
    <property type="entry name" value="Pectin_lyas_fold"/>
</dbReference>
<evidence type="ECO:0000259" key="3">
    <source>
        <dbReference type="Pfam" id="PF13229"/>
    </source>
</evidence>
<name>A0A517TCY1_9PLAN</name>
<evidence type="ECO:0000313" key="4">
    <source>
        <dbReference type="EMBL" id="QDT66226.1"/>
    </source>
</evidence>
<dbReference type="OrthoDB" id="9791852at2"/>
<dbReference type="EMBL" id="CP036316">
    <property type="protein sequence ID" value="QDT66226.1"/>
    <property type="molecule type" value="Genomic_DNA"/>
</dbReference>
<proteinExistence type="predicted"/>
<feature type="region of interest" description="Disordered" evidence="1">
    <location>
        <begin position="193"/>
        <end position="215"/>
    </location>
</feature>
<protein>
    <recommendedName>
        <fullName evidence="3">Right handed beta helix domain-containing protein</fullName>
    </recommendedName>
</protein>
<evidence type="ECO:0000313" key="5">
    <source>
        <dbReference type="Proteomes" id="UP000319976"/>
    </source>
</evidence>
<dbReference type="AlphaFoldDB" id="A0A517TCY1"/>
<dbReference type="RefSeq" id="WP_145265156.1">
    <property type="nucleotide sequence ID" value="NZ_CP036316.1"/>
</dbReference>
<keyword evidence="5" id="KW-1185">Reference proteome</keyword>
<sequence precursor="true">MRSMILLAVCSFFLSPGGAFAGWEIYVSAERVEHADGSQAAPYGSLAEARDAIRAARKTGKLSAGESVSVLVQPGIYQLDSTLKFGSEDSGTPEGPVVFRSVEQGQARVQGGIRLQPADFTKLTDAAVLSRLDESIREHVLVIDLSERYPGEFRPFHKSYRSAPVGPWLYVSEQPMTLARWPNDDWATFTKVVDSGKPNPNTDDPALQKSHPGSFEFSDSRPARWNLDEGVWLNGYWTHDWFPEVIQVQSYDPEQKVIGLAAPHTYGLASGTWGGHARRFFALNSLDELDTPGEWYLDRPNKRLYFYPEQGWPEADVVLGTLTAPLVQVEGAKHIKFEGLRFGYGHADAMRIRNSDHVEVKGCTIANLAGGGVVISGGAECKVRSCDLFNLGTIGVVMSSGDRKSLTPANHLAENNHIHHYGQFQRTYAPGIGVHGCGQVVRNNSIHDAPHNAIGYSGNEHLFEKNEVYRVVMETGDSGAFYTGRDWTSQGNILRHNYIHDLGGGTTSTNTIGIYLDDCDSGDTVEGNIFYRSGRAMLIGGGRDNLVLNNLMVDCPIGIHLDSRGMTWKQWNNPEYSGWNLEGRAEKLNYKSPPWSERYPNLANIMNDSPREPLHNVFRDNVLIDCSNAACQFDNNVKKVLSKLDVADNLVVRTNDSAKGVKDLKGFENLEQGQEKIDAVINAQSPPNFERLTHGTLQTVLPTFEPIPVSEIGLYQDEYRKELPQ</sequence>
<feature type="domain" description="Right handed beta helix" evidence="3">
    <location>
        <begin position="329"/>
        <end position="420"/>
    </location>
</feature>
<dbReference type="KEGG" id="chya:V22_34910"/>
<dbReference type="InterPro" id="IPR011050">
    <property type="entry name" value="Pectin_lyase_fold/virulence"/>
</dbReference>
<dbReference type="SUPFAM" id="SSF51126">
    <property type="entry name" value="Pectin lyase-like"/>
    <property type="match status" value="1"/>
</dbReference>
<organism evidence="4 5">
    <name type="scientific">Calycomorphotria hydatis</name>
    <dbReference type="NCBI Taxonomy" id="2528027"/>
    <lineage>
        <taxon>Bacteria</taxon>
        <taxon>Pseudomonadati</taxon>
        <taxon>Planctomycetota</taxon>
        <taxon>Planctomycetia</taxon>
        <taxon>Planctomycetales</taxon>
        <taxon>Planctomycetaceae</taxon>
        <taxon>Calycomorphotria</taxon>
    </lineage>
</organism>
<keyword evidence="2" id="KW-0732">Signal</keyword>
<feature type="signal peptide" evidence="2">
    <location>
        <begin position="1"/>
        <end position="21"/>
    </location>
</feature>
<feature type="chain" id="PRO_5022148343" description="Right handed beta helix domain-containing protein" evidence="2">
    <location>
        <begin position="22"/>
        <end position="725"/>
    </location>
</feature>
<feature type="domain" description="Right handed beta helix" evidence="3">
    <location>
        <begin position="431"/>
        <end position="565"/>
    </location>
</feature>
<dbReference type="SMART" id="SM00710">
    <property type="entry name" value="PbH1"/>
    <property type="match status" value="8"/>
</dbReference>
<dbReference type="Pfam" id="PF13229">
    <property type="entry name" value="Beta_helix"/>
    <property type="match status" value="2"/>
</dbReference>
<evidence type="ECO:0000256" key="1">
    <source>
        <dbReference type="SAM" id="MobiDB-lite"/>
    </source>
</evidence>
<dbReference type="PANTHER" id="PTHR36453">
    <property type="entry name" value="SECRETED PROTEIN-RELATED"/>
    <property type="match status" value="1"/>
</dbReference>
<dbReference type="InterPro" id="IPR039448">
    <property type="entry name" value="Beta_helix"/>
</dbReference>
<evidence type="ECO:0000256" key="2">
    <source>
        <dbReference type="SAM" id="SignalP"/>
    </source>
</evidence>
<dbReference type="Gene3D" id="2.160.20.10">
    <property type="entry name" value="Single-stranded right-handed beta-helix, Pectin lyase-like"/>
    <property type="match status" value="2"/>
</dbReference>
<dbReference type="Proteomes" id="UP000319976">
    <property type="component" value="Chromosome"/>
</dbReference>
<dbReference type="InterPro" id="IPR006626">
    <property type="entry name" value="PbH1"/>
</dbReference>